<name>Q595V7_9VIRU</name>
<sequence length="636" mass="71104">MSSSAARIQTASRVAPAEIRTPPALAAIAKKFAPVILQDNDVPVPPSNADYFGRMNLPTNIELDSGNYHNIDVQFDTRFILNYIMYHVMNLAPELNFKGHPYFSPLSYIGYCMHLFYALLLACDCTFRSDKSYHASRFMTDQERKDLYEVLLNCQMPTFLSDLFLELAPVYDPRRNNLLFVPSLAGHSFEHDYGRTLLPSMFYAAHHMLASTRTNKDPNDVIDDCMALHVITAGTTNFTISNYLGTWYATGHHDNWLNRDFLAFFNPLVGRFLTQRPTFARMHFETEVLPIDGTGNPYTAFLLASDENTSLATTVLTAPSTFVNANDPKSPKLGSVLASLSGTLLLNYAIEPPTLPTWTAATYNQDDNPSDISDKTFATEHNFLVDESTHDKTLSYPDDDTGLNAAWYAIAKVKHTKARTPFKHVIFNVKDHLTPYVLYFQPYDVSPSSLDLTIAAGIKIEHGDISGFAINIEQPDSSLDDNNAQILQAAIRLSKVIRVNAQTSAGDNRVSIAVREPLDRTKQGVMYIFRSLLKSVFPVLDNEDVKSTDTVLPTNVGLTIERGHYSFDQGFNVKAGSNGDIKTSDDSIYLWSSYRYVHKKKNPAPADISMLASLRPFYGNNVTLSRSKNPTLLIPH</sequence>
<dbReference type="EMBL" id="AY533036">
    <property type="protein sequence ID" value="AAT06080.1"/>
    <property type="molecule type" value="Genomic_RNA"/>
</dbReference>
<proteinExistence type="predicted"/>
<dbReference type="Proteomes" id="UP000243908">
    <property type="component" value="Genome"/>
</dbReference>
<accession>Q595V7</accession>
<dbReference type="OrthoDB" id="3392at10239"/>
<reference evidence="1 2" key="1">
    <citation type="journal article" date="2005" name="Virus Res.">
        <title>Complete nucleotide sequence and genome organization of a dsRNA partitivirus infecting Pleurotus ostreatus.</title>
        <authorList>
            <person name="Lim W.S."/>
            <person name="Jeong J.H."/>
            <person name="Jeong R.D."/>
            <person name="Yoo Y.B."/>
            <person name="Yie S.W."/>
            <person name="Kim K.H."/>
        </authorList>
    </citation>
    <scope>NUCLEOTIDE SEQUENCE [LARGE SCALE GENOMIC DNA]</scope>
</reference>
<dbReference type="RefSeq" id="YP_227354.1">
    <property type="nucleotide sequence ID" value="NC_006960.1"/>
</dbReference>
<organism evidence="1 2">
    <name type="scientific">Pleurotus ostreatus virus 1</name>
    <dbReference type="NCBI Taxonomy" id="674983"/>
    <lineage>
        <taxon>Viruses</taxon>
        <taxon>Riboviria</taxon>
        <taxon>Orthornavirae</taxon>
        <taxon>Pisuviricota</taxon>
        <taxon>Duplopiviricetes</taxon>
        <taxon>Durnavirales</taxon>
        <taxon>Partitiviridae</taxon>
        <taxon>Betapartitivirus</taxon>
        <taxon>Betapartitivirus pleuroti</taxon>
    </lineage>
</organism>
<dbReference type="GeneID" id="5076419"/>
<dbReference type="KEGG" id="vg:5076419"/>
<keyword evidence="2" id="KW-1185">Reference proteome</keyword>
<evidence type="ECO:0000313" key="1">
    <source>
        <dbReference type="EMBL" id="AAT06080.1"/>
    </source>
</evidence>
<dbReference type="InterPro" id="IPR058242">
    <property type="entry name" value="Capsid_partitivirus"/>
</dbReference>
<protein>
    <submittedName>
        <fullName evidence="1">Capsid protein</fullName>
    </submittedName>
</protein>
<dbReference type="Pfam" id="PF25666">
    <property type="entry name" value="Partiti_capsid"/>
    <property type="match status" value="1"/>
</dbReference>
<evidence type="ECO:0000313" key="2">
    <source>
        <dbReference type="Proteomes" id="UP000243908"/>
    </source>
</evidence>